<dbReference type="PANTHER" id="PTHR36536:SF3">
    <property type="entry name" value="UPF0111 PROTEIN HI_1603"/>
    <property type="match status" value="1"/>
</dbReference>
<reference evidence="2 3" key="1">
    <citation type="submission" date="2018-09" db="EMBL/GenBank/DDBJ databases">
        <authorList>
            <person name="Postec A."/>
        </authorList>
    </citation>
    <scope>NUCLEOTIDE SEQUENCE [LARGE SCALE GENOMIC DNA]</scope>
    <source>
        <strain evidence="2">70B-A</strain>
    </source>
</reference>
<dbReference type="AlphaFoldDB" id="A0A3P7P2V7"/>
<dbReference type="Proteomes" id="UP000279029">
    <property type="component" value="Chromosome"/>
</dbReference>
<dbReference type="RefSeq" id="WP_125137084.1">
    <property type="nucleotide sequence ID" value="NZ_LR130778.1"/>
</dbReference>
<sequence length="216" mass="25797">MNIFQDRNRELEIEIDLYLNCLQKGAMTFYEGIKDYMTNNCQQFEERIKVVVEQESEADEHLKNLKFILYRYNLLPDLSADILELMDSMDDIGDISKQMLLDLQVEQPRIEEDFKEDFIQIAKTSLKAVETLIRGVRVYFTQYKTIEDYISKVYFYESEVDKLEHKLKIKIFADKDHLKLSEKMHQRYFAQKTARLSDIAEEMAIKLSVFRFKRGI</sequence>
<name>A0A3P7P2V7_9FIRM</name>
<evidence type="ECO:0008006" key="4">
    <source>
        <dbReference type="Google" id="ProtNLM"/>
    </source>
</evidence>
<dbReference type="EMBL" id="LR130778">
    <property type="protein sequence ID" value="VDN47840.1"/>
    <property type="molecule type" value="Genomic_DNA"/>
</dbReference>
<dbReference type="Pfam" id="PF01865">
    <property type="entry name" value="PhoU_div"/>
    <property type="match status" value="1"/>
</dbReference>
<accession>A0A3P7P2V7</accession>
<evidence type="ECO:0000313" key="3">
    <source>
        <dbReference type="Proteomes" id="UP000279029"/>
    </source>
</evidence>
<evidence type="ECO:0000313" key="2">
    <source>
        <dbReference type="EMBL" id="VDN47840.1"/>
    </source>
</evidence>
<dbReference type="KEGG" id="cbar:PATL70BA_1963"/>
<proteinExistence type="inferred from homology"/>
<protein>
    <recommendedName>
        <fullName evidence="4">DUF47 domain-containing protein</fullName>
    </recommendedName>
</protein>
<dbReference type="Gene3D" id="1.20.58.220">
    <property type="entry name" value="Phosphate transport system protein phou homolog 2, domain 2"/>
    <property type="match status" value="1"/>
</dbReference>
<keyword evidence="3" id="KW-1185">Reference proteome</keyword>
<dbReference type="InterPro" id="IPR018445">
    <property type="entry name" value="Put_Phosphate_transp_reg"/>
</dbReference>
<organism evidence="2 3">
    <name type="scientific">Petrocella atlantisensis</name>
    <dbReference type="NCBI Taxonomy" id="2173034"/>
    <lineage>
        <taxon>Bacteria</taxon>
        <taxon>Bacillati</taxon>
        <taxon>Bacillota</taxon>
        <taxon>Clostridia</taxon>
        <taxon>Lachnospirales</taxon>
        <taxon>Vallitaleaceae</taxon>
        <taxon>Petrocella</taxon>
    </lineage>
</organism>
<evidence type="ECO:0000256" key="1">
    <source>
        <dbReference type="ARBA" id="ARBA00008591"/>
    </source>
</evidence>
<dbReference type="InterPro" id="IPR038078">
    <property type="entry name" value="PhoU-like_sf"/>
</dbReference>
<dbReference type="InterPro" id="IPR002727">
    <property type="entry name" value="DUF47"/>
</dbReference>
<gene>
    <name evidence="2" type="ORF">PATL70BA_1963</name>
</gene>
<dbReference type="PANTHER" id="PTHR36536">
    <property type="entry name" value="UPF0111 PROTEIN HI_1603"/>
    <property type="match status" value="1"/>
</dbReference>
<comment type="similarity">
    <text evidence="1">Belongs to the UPF0111 family.</text>
</comment>
<dbReference type="OrthoDB" id="9767431at2"/>